<organism evidence="1 2">
    <name type="scientific">Pseudo-nitzschia multistriata</name>
    <dbReference type="NCBI Taxonomy" id="183589"/>
    <lineage>
        <taxon>Eukaryota</taxon>
        <taxon>Sar</taxon>
        <taxon>Stramenopiles</taxon>
        <taxon>Ochrophyta</taxon>
        <taxon>Bacillariophyta</taxon>
        <taxon>Bacillariophyceae</taxon>
        <taxon>Bacillariophycidae</taxon>
        <taxon>Bacillariales</taxon>
        <taxon>Bacillariaceae</taxon>
        <taxon>Pseudo-nitzschia</taxon>
    </lineage>
</organism>
<name>A0A448ZKP3_9STRA</name>
<dbReference type="Proteomes" id="UP000291116">
    <property type="component" value="Unassembled WGS sequence"/>
</dbReference>
<evidence type="ECO:0000313" key="2">
    <source>
        <dbReference type="Proteomes" id="UP000291116"/>
    </source>
</evidence>
<accession>A0A448ZKP3</accession>
<dbReference type="EMBL" id="CAACVS010000459">
    <property type="protein sequence ID" value="VEU42601.1"/>
    <property type="molecule type" value="Genomic_DNA"/>
</dbReference>
<sequence length="159" mass="17158">MDFQPAKSFGVPLRARSVRISTAWMLSSQISTMISETDSFCALSIHDCKFGRGTSSLVTKIPIFSSDAFASSLQLCIPQSFMSREIQFDILPLVLELISGMEVSMHSRSSSRSGSGGVVSVQDLSLPPSFCPLFCPCCLRSLASAACACLALRSSAWWS</sequence>
<proteinExistence type="predicted"/>
<reference evidence="1 2" key="1">
    <citation type="submission" date="2019-01" db="EMBL/GenBank/DDBJ databases">
        <authorList>
            <person name="Ferrante I. M."/>
        </authorList>
    </citation>
    <scope>NUCLEOTIDE SEQUENCE [LARGE SCALE GENOMIC DNA]</scope>
    <source>
        <strain evidence="1 2">B856</strain>
    </source>
</reference>
<evidence type="ECO:0000313" key="1">
    <source>
        <dbReference type="EMBL" id="VEU42601.1"/>
    </source>
</evidence>
<keyword evidence="2" id="KW-1185">Reference proteome</keyword>
<gene>
    <name evidence="1" type="ORF">PSNMU_V1.4_AUG-EV-PASAV3_0095820</name>
</gene>
<protein>
    <submittedName>
        <fullName evidence="1">Uncharacterized protein</fullName>
    </submittedName>
</protein>
<dbReference type="AlphaFoldDB" id="A0A448ZKP3"/>